<accession>A0A4Y2GAM0</accession>
<organism evidence="1 2">
    <name type="scientific">Araneus ventricosus</name>
    <name type="common">Orbweaver spider</name>
    <name type="synonym">Epeira ventricosa</name>
    <dbReference type="NCBI Taxonomy" id="182803"/>
    <lineage>
        <taxon>Eukaryota</taxon>
        <taxon>Metazoa</taxon>
        <taxon>Ecdysozoa</taxon>
        <taxon>Arthropoda</taxon>
        <taxon>Chelicerata</taxon>
        <taxon>Arachnida</taxon>
        <taxon>Araneae</taxon>
        <taxon>Araneomorphae</taxon>
        <taxon>Entelegynae</taxon>
        <taxon>Araneoidea</taxon>
        <taxon>Araneidae</taxon>
        <taxon>Araneus</taxon>
    </lineage>
</organism>
<dbReference type="AlphaFoldDB" id="A0A4Y2GAM0"/>
<keyword evidence="2" id="KW-1185">Reference proteome</keyword>
<name>A0A4Y2GAM0_ARAVE</name>
<gene>
    <name evidence="1" type="ORF">AVEN_55212_1</name>
</gene>
<evidence type="ECO:0000313" key="1">
    <source>
        <dbReference type="EMBL" id="GBM49004.1"/>
    </source>
</evidence>
<dbReference type="EMBL" id="BGPR01001236">
    <property type="protein sequence ID" value="GBM49004.1"/>
    <property type="molecule type" value="Genomic_DNA"/>
</dbReference>
<protein>
    <submittedName>
        <fullName evidence="1">Uncharacterized protein</fullName>
    </submittedName>
</protein>
<evidence type="ECO:0000313" key="2">
    <source>
        <dbReference type="Proteomes" id="UP000499080"/>
    </source>
</evidence>
<comment type="caution">
    <text evidence="1">The sequence shown here is derived from an EMBL/GenBank/DDBJ whole genome shotgun (WGS) entry which is preliminary data.</text>
</comment>
<sequence>MNRSILSDRTSKCMKRCPLPNLAISKRRDIIPTEQYPAVFEELSKKIVTEDESDVLYLDGEVTEYSDLKTDSETDLENNPVLEHKLKLEHKYLYHP</sequence>
<dbReference type="Proteomes" id="UP000499080">
    <property type="component" value="Unassembled WGS sequence"/>
</dbReference>
<reference evidence="1 2" key="1">
    <citation type="journal article" date="2019" name="Sci. Rep.">
        <title>Orb-weaving spider Araneus ventricosus genome elucidates the spidroin gene catalogue.</title>
        <authorList>
            <person name="Kono N."/>
            <person name="Nakamura H."/>
            <person name="Ohtoshi R."/>
            <person name="Moran D.A.P."/>
            <person name="Shinohara A."/>
            <person name="Yoshida Y."/>
            <person name="Fujiwara M."/>
            <person name="Mori M."/>
            <person name="Tomita M."/>
            <person name="Arakawa K."/>
        </authorList>
    </citation>
    <scope>NUCLEOTIDE SEQUENCE [LARGE SCALE GENOMIC DNA]</scope>
</reference>
<proteinExistence type="predicted"/>